<dbReference type="GO" id="GO:0008479">
    <property type="term" value="F:tRNA-guanosine(34) queuine transglycosylase activity"/>
    <property type="evidence" value="ECO:0007669"/>
    <property type="project" value="InterPro"/>
</dbReference>
<dbReference type="Gene3D" id="3.20.20.105">
    <property type="entry name" value="Queuine tRNA-ribosyltransferase-like"/>
    <property type="match status" value="1"/>
</dbReference>
<dbReference type="NCBIfam" id="TIGR00449">
    <property type="entry name" value="tgt_general"/>
    <property type="match status" value="1"/>
</dbReference>
<dbReference type="GO" id="GO:0008616">
    <property type="term" value="P:tRNA queuosine(34) biosynthetic process"/>
    <property type="evidence" value="ECO:0007669"/>
    <property type="project" value="TreeGrafter"/>
</dbReference>
<dbReference type="InterPro" id="IPR036511">
    <property type="entry name" value="TGT-like_sf"/>
</dbReference>
<sequence>MTQPSPAGSNRFEIQARASDSQARSGVLHLHRGDVRTPAFVPLGTKGTVKSLTPREVDQLGFEMILGNTFHLMIQPGADLVADFGGLGEFMRWPGPIITDSGGFQVFSMGHGTVADEVKGRSANGPGRQGRILGIDEEGVRFRSYVDGAEMFMGPETSMEVQAKLGSDIALVFDECTPFHVTREYTAKSTERTHRWLDRCLSWHKANGPEWQMVYGIVQGGVYEDMRRESTAAVAARNPDGIAIGGSLGENKEQMYEVVSWATDELDRVAPDSPRHLLGIGDVDDLIRGVELGIDTFDCAMPTRIGRHGTAVVADPGNRWRLDLTRATARDDSRLLAEGCGCPACSEGFTRAYMHHLIRAKEHTVMRLITLHNLYFIARLMDRLRDAVADNTLPAVAAALRSGANPWDA</sequence>
<evidence type="ECO:0000313" key="5">
    <source>
        <dbReference type="EMBL" id="CAB4860808.1"/>
    </source>
</evidence>
<dbReference type="SUPFAM" id="SSF51713">
    <property type="entry name" value="tRNA-guanine transglycosylase"/>
    <property type="match status" value="1"/>
</dbReference>
<keyword evidence="1" id="KW-0328">Glycosyltransferase</keyword>
<dbReference type="EMBL" id="CAFBLU010000002">
    <property type="protein sequence ID" value="CAB4860808.1"/>
    <property type="molecule type" value="Genomic_DNA"/>
</dbReference>
<protein>
    <submittedName>
        <fullName evidence="5">Unannotated protein</fullName>
    </submittedName>
</protein>
<dbReference type="GO" id="GO:0005829">
    <property type="term" value="C:cytosol"/>
    <property type="evidence" value="ECO:0007669"/>
    <property type="project" value="TreeGrafter"/>
</dbReference>
<dbReference type="Pfam" id="PF01702">
    <property type="entry name" value="TGT"/>
    <property type="match status" value="1"/>
</dbReference>
<reference evidence="5" key="1">
    <citation type="submission" date="2020-05" db="EMBL/GenBank/DDBJ databases">
        <authorList>
            <person name="Chiriac C."/>
            <person name="Salcher M."/>
            <person name="Ghai R."/>
            <person name="Kavagutti S V."/>
        </authorList>
    </citation>
    <scope>NUCLEOTIDE SEQUENCE</scope>
</reference>
<accession>A0A6J7CVL2</accession>
<evidence type="ECO:0000259" key="4">
    <source>
        <dbReference type="Pfam" id="PF01702"/>
    </source>
</evidence>
<gene>
    <name evidence="5" type="ORF">UFOPK3444_00161</name>
</gene>
<evidence type="ECO:0000256" key="3">
    <source>
        <dbReference type="ARBA" id="ARBA00022694"/>
    </source>
</evidence>
<proteinExistence type="inferred from homology"/>
<dbReference type="PANTHER" id="PTHR46499:SF1">
    <property type="entry name" value="QUEUINE TRNA-RIBOSYLTRANSFERASE"/>
    <property type="match status" value="1"/>
</dbReference>
<keyword evidence="3" id="KW-0819">tRNA processing</keyword>
<dbReference type="InterPro" id="IPR002616">
    <property type="entry name" value="tRNA_ribo_trans-like"/>
</dbReference>
<dbReference type="HAMAP" id="MF_00168">
    <property type="entry name" value="Q_tRNA_Tgt"/>
    <property type="match status" value="1"/>
</dbReference>
<feature type="domain" description="tRNA-guanine(15) transglycosylase-like" evidence="4">
    <location>
        <begin position="21"/>
        <end position="398"/>
    </location>
</feature>
<dbReference type="InterPro" id="IPR004803">
    <property type="entry name" value="TGT"/>
</dbReference>
<dbReference type="InterPro" id="IPR050076">
    <property type="entry name" value="ArchSynthase1/Queuine_TRR"/>
</dbReference>
<evidence type="ECO:0000256" key="2">
    <source>
        <dbReference type="ARBA" id="ARBA00022679"/>
    </source>
</evidence>
<keyword evidence="2" id="KW-0808">Transferase</keyword>
<name>A0A6J7CVL2_9ZZZZ</name>
<dbReference type="NCBIfam" id="TIGR00430">
    <property type="entry name" value="Q_tRNA_tgt"/>
    <property type="match status" value="1"/>
</dbReference>
<organism evidence="5">
    <name type="scientific">freshwater metagenome</name>
    <dbReference type="NCBI Taxonomy" id="449393"/>
    <lineage>
        <taxon>unclassified sequences</taxon>
        <taxon>metagenomes</taxon>
        <taxon>ecological metagenomes</taxon>
    </lineage>
</organism>
<dbReference type="AlphaFoldDB" id="A0A6J7CVL2"/>
<dbReference type="PANTHER" id="PTHR46499">
    <property type="entry name" value="QUEUINE TRNA-RIBOSYLTRANSFERASE"/>
    <property type="match status" value="1"/>
</dbReference>
<evidence type="ECO:0000256" key="1">
    <source>
        <dbReference type="ARBA" id="ARBA00022676"/>
    </source>
</evidence>